<dbReference type="PANTHER" id="PTHR43096">
    <property type="entry name" value="DNAJ HOMOLOG 1, MITOCHONDRIAL-RELATED"/>
    <property type="match status" value="1"/>
</dbReference>
<feature type="binding site" evidence="11">
    <location>
        <position position="166"/>
    </location>
    <ligand>
        <name>Zn(2+)</name>
        <dbReference type="ChEBI" id="CHEBI:29105"/>
        <label>2</label>
    </ligand>
</feature>
<organism evidence="15 16">
    <name type="scientific">Psychracetigena formicireducens</name>
    <dbReference type="NCBI Taxonomy" id="2986056"/>
    <lineage>
        <taxon>Bacteria</taxon>
        <taxon>Bacillati</taxon>
        <taxon>Candidatus Lithacetigenota</taxon>
        <taxon>Candidatus Psychracetigena</taxon>
    </lineage>
</organism>
<feature type="binding site" evidence="11">
    <location>
        <position position="195"/>
    </location>
    <ligand>
        <name>Zn(2+)</name>
        <dbReference type="ChEBI" id="CHEBI:29105"/>
        <label>2</label>
    </ligand>
</feature>
<dbReference type="Gene3D" id="2.60.260.20">
    <property type="entry name" value="Urease metallochaperone UreE, N-terminal domain"/>
    <property type="match status" value="2"/>
</dbReference>
<feature type="binding site" evidence="11">
    <location>
        <position position="209"/>
    </location>
    <ligand>
        <name>Zn(2+)</name>
        <dbReference type="ChEBI" id="CHEBI:29105"/>
        <label>1</label>
    </ligand>
</feature>
<comment type="subunit">
    <text evidence="11">Homodimer.</text>
</comment>
<keyword evidence="3 11" id="KW-0479">Metal-binding</keyword>
<accession>A0A9E2F194</accession>
<feature type="repeat" description="CXXCXGXG motif" evidence="11">
    <location>
        <begin position="166"/>
        <end position="173"/>
    </location>
</feature>
<keyword evidence="1 11" id="KW-0963">Cytoplasm</keyword>
<evidence type="ECO:0000256" key="2">
    <source>
        <dbReference type="ARBA" id="ARBA00022705"/>
    </source>
</evidence>
<dbReference type="InterPro" id="IPR036410">
    <property type="entry name" value="HSP_DnaJ_Cys-rich_dom_sf"/>
</dbReference>
<keyword evidence="4 11" id="KW-0677">Repeat</keyword>
<comment type="cofactor">
    <cofactor evidence="11">
        <name>Zn(2+)</name>
        <dbReference type="ChEBI" id="CHEBI:29105"/>
    </cofactor>
    <text evidence="11">Binds 2 Zn(2+) ions per monomer.</text>
</comment>
<feature type="repeat" description="CXXCXGXG motif" evidence="11">
    <location>
        <begin position="206"/>
        <end position="213"/>
    </location>
</feature>
<dbReference type="GO" id="GO:0008270">
    <property type="term" value="F:zinc ion binding"/>
    <property type="evidence" value="ECO:0007669"/>
    <property type="project" value="UniProtKB-UniRule"/>
</dbReference>
<dbReference type="GO" id="GO:0005737">
    <property type="term" value="C:cytoplasm"/>
    <property type="evidence" value="ECO:0007669"/>
    <property type="project" value="UniProtKB-SubCell"/>
</dbReference>
<feature type="repeat" description="CXXCXGXG motif" evidence="11">
    <location>
        <begin position="149"/>
        <end position="156"/>
    </location>
</feature>
<dbReference type="PROSITE" id="PS51188">
    <property type="entry name" value="ZF_CR"/>
    <property type="match status" value="1"/>
</dbReference>
<comment type="subcellular location">
    <subcellularLocation>
        <location evidence="11">Cytoplasm</location>
    </subcellularLocation>
</comment>
<dbReference type="AlphaFoldDB" id="A0A9E2F194"/>
<evidence type="ECO:0000256" key="5">
    <source>
        <dbReference type="ARBA" id="ARBA00022771"/>
    </source>
</evidence>
<evidence type="ECO:0000256" key="4">
    <source>
        <dbReference type="ARBA" id="ARBA00022737"/>
    </source>
</evidence>
<dbReference type="Pfam" id="PF01556">
    <property type="entry name" value="DnaJ_C"/>
    <property type="match status" value="1"/>
</dbReference>
<keyword evidence="5 11" id="KW-0863">Zinc-finger</keyword>
<sequence length="368" mass="41077">MKDYYAILNVPPDSTEDSIKKRYRELVKQYHPDLNKNNPETAKKMTEVNEAYETLSDPEKKRRYDALRQGGVSYNDGVGMPDFGGFDFGESRGSIFEDIFDVFRGRTTTRQNRPANNRGADIELSVEISLKDVLTGVKKQITVDRLENCETCKGKGTKSESGVSTCSNCKGTGYAQSETRTPFGVMFRTTTCPTCQGEGKQVKDPCSNCKGTGTEYKRRQVNVEIPAGIEDGMRIRLSDEGHKGKRGGTKGDLYIRVNIKSDPAFTRQGKDLISTTKIPYYTAILGGEIVVNSLEGSKKLNLHRGTQHKEVYTIKGIGLPDLKSSKRGDLKVIIEVEIPKNISSDEEKLLKEITHQKKEANSGPWWKV</sequence>
<dbReference type="InterPro" id="IPR036869">
    <property type="entry name" value="J_dom_sf"/>
</dbReference>
<evidence type="ECO:0000256" key="6">
    <source>
        <dbReference type="ARBA" id="ARBA00022833"/>
    </source>
</evidence>
<name>A0A9E2F194_PSYF1</name>
<keyword evidence="8 11" id="KW-0143">Chaperone</keyword>
<dbReference type="PANTHER" id="PTHR43096:SF48">
    <property type="entry name" value="CHAPERONE PROTEIN DNAJ"/>
    <property type="match status" value="1"/>
</dbReference>
<evidence type="ECO:0000256" key="7">
    <source>
        <dbReference type="ARBA" id="ARBA00023016"/>
    </source>
</evidence>
<feature type="binding site" evidence="11">
    <location>
        <position position="152"/>
    </location>
    <ligand>
        <name>Zn(2+)</name>
        <dbReference type="ChEBI" id="CHEBI:29105"/>
        <label>1</label>
    </ligand>
</feature>
<dbReference type="Gene3D" id="2.10.230.10">
    <property type="entry name" value="Heat shock protein DnaJ, cysteine-rich domain"/>
    <property type="match status" value="1"/>
</dbReference>
<feature type="binding site" evidence="11">
    <location>
        <position position="192"/>
    </location>
    <ligand>
        <name>Zn(2+)</name>
        <dbReference type="ChEBI" id="CHEBI:29105"/>
        <label>2</label>
    </ligand>
</feature>
<dbReference type="Pfam" id="PF00226">
    <property type="entry name" value="DnaJ"/>
    <property type="match status" value="1"/>
</dbReference>
<comment type="domain">
    <text evidence="11">The J domain is necessary and sufficient to stimulate DnaK ATPase activity. Zinc center 1 plays an important role in the autonomous, DnaK-independent chaperone activity of DnaJ. Zinc center 2 is essential for interaction with DnaK and for DnaJ activity.</text>
</comment>
<dbReference type="GO" id="GO:0051082">
    <property type="term" value="F:unfolded protein binding"/>
    <property type="evidence" value="ECO:0007669"/>
    <property type="project" value="UniProtKB-UniRule"/>
</dbReference>
<gene>
    <name evidence="15" type="primary">dnaJ_1</name>
    <name evidence="11" type="synonym">dnaJ</name>
    <name evidence="15" type="ORF">DDT42_00348</name>
</gene>
<evidence type="ECO:0000256" key="12">
    <source>
        <dbReference type="PROSITE-ProRule" id="PRU00546"/>
    </source>
</evidence>
<dbReference type="EMBL" id="QLTW01000010">
    <property type="protein sequence ID" value="MBT9144507.1"/>
    <property type="molecule type" value="Genomic_DNA"/>
</dbReference>
<dbReference type="InterPro" id="IPR001623">
    <property type="entry name" value="DnaJ_domain"/>
</dbReference>
<dbReference type="CDD" id="cd06257">
    <property type="entry name" value="DnaJ"/>
    <property type="match status" value="1"/>
</dbReference>
<dbReference type="FunFam" id="2.10.230.10:FF:000002">
    <property type="entry name" value="Molecular chaperone DnaJ"/>
    <property type="match status" value="1"/>
</dbReference>
<evidence type="ECO:0000256" key="11">
    <source>
        <dbReference type="HAMAP-Rule" id="MF_01152"/>
    </source>
</evidence>
<dbReference type="CDD" id="cd10747">
    <property type="entry name" value="DnaJ_C"/>
    <property type="match status" value="1"/>
</dbReference>
<reference evidence="15 16" key="1">
    <citation type="journal article" date="2021" name="bioRxiv">
        <title>Unique metabolic strategies in Hadean analogues reveal hints for primordial physiology.</title>
        <authorList>
            <person name="Nobu M.K."/>
            <person name="Nakai R."/>
            <person name="Tamazawa S."/>
            <person name="Mori H."/>
            <person name="Toyoda A."/>
            <person name="Ijiri A."/>
            <person name="Suzuki S."/>
            <person name="Kurokawa K."/>
            <person name="Kamagata Y."/>
            <person name="Tamaki H."/>
        </authorList>
    </citation>
    <scope>NUCLEOTIDE SEQUENCE [LARGE SCALE GENOMIC DNA]</scope>
    <source>
        <strain evidence="15">BS525</strain>
    </source>
</reference>
<dbReference type="PROSITE" id="PS50076">
    <property type="entry name" value="DNAJ_2"/>
    <property type="match status" value="1"/>
</dbReference>
<evidence type="ECO:0000259" key="13">
    <source>
        <dbReference type="PROSITE" id="PS50076"/>
    </source>
</evidence>
<evidence type="ECO:0000259" key="14">
    <source>
        <dbReference type="PROSITE" id="PS51188"/>
    </source>
</evidence>
<keyword evidence="2 11" id="KW-0235">DNA replication</keyword>
<proteinExistence type="inferred from homology"/>
<dbReference type="SUPFAM" id="SSF57938">
    <property type="entry name" value="DnaJ/Hsp40 cysteine-rich domain"/>
    <property type="match status" value="1"/>
</dbReference>
<comment type="similarity">
    <text evidence="9 11">Belongs to the DnaJ family.</text>
</comment>
<evidence type="ECO:0000256" key="8">
    <source>
        <dbReference type="ARBA" id="ARBA00023186"/>
    </source>
</evidence>
<dbReference type="GO" id="GO:0031072">
    <property type="term" value="F:heat shock protein binding"/>
    <property type="evidence" value="ECO:0007669"/>
    <property type="project" value="InterPro"/>
</dbReference>
<dbReference type="InterPro" id="IPR001305">
    <property type="entry name" value="HSP_DnaJ_Cys-rich_dom"/>
</dbReference>
<dbReference type="InterPro" id="IPR002939">
    <property type="entry name" value="DnaJ_C"/>
</dbReference>
<keyword evidence="6 11" id="KW-0862">Zinc</keyword>
<evidence type="ECO:0000256" key="10">
    <source>
        <dbReference type="ARBA" id="ARBA00067609"/>
    </source>
</evidence>
<dbReference type="InterPro" id="IPR008971">
    <property type="entry name" value="HSP40/DnaJ_pept-bd"/>
</dbReference>
<dbReference type="HAMAP" id="MF_01152">
    <property type="entry name" value="DnaJ"/>
    <property type="match status" value="1"/>
</dbReference>
<dbReference type="Proteomes" id="UP000811545">
    <property type="component" value="Unassembled WGS sequence"/>
</dbReference>
<evidence type="ECO:0000256" key="1">
    <source>
        <dbReference type="ARBA" id="ARBA00022490"/>
    </source>
</evidence>
<protein>
    <recommendedName>
        <fullName evidence="10 11">Chaperone protein DnaJ</fullName>
    </recommendedName>
</protein>
<dbReference type="SMART" id="SM00271">
    <property type="entry name" value="DnaJ"/>
    <property type="match status" value="1"/>
</dbReference>
<feature type="binding site" evidence="11">
    <location>
        <position position="206"/>
    </location>
    <ligand>
        <name>Zn(2+)</name>
        <dbReference type="ChEBI" id="CHEBI:29105"/>
        <label>1</label>
    </ligand>
</feature>
<dbReference type="GO" id="GO:0009408">
    <property type="term" value="P:response to heat"/>
    <property type="evidence" value="ECO:0007669"/>
    <property type="project" value="InterPro"/>
</dbReference>
<dbReference type="SUPFAM" id="SSF46565">
    <property type="entry name" value="Chaperone J-domain"/>
    <property type="match status" value="1"/>
</dbReference>
<feature type="binding site" evidence="11">
    <location>
        <position position="169"/>
    </location>
    <ligand>
        <name>Zn(2+)</name>
        <dbReference type="ChEBI" id="CHEBI:29105"/>
        <label>2</label>
    </ligand>
</feature>
<dbReference type="FunFam" id="2.60.260.20:FF:000005">
    <property type="entry name" value="Chaperone protein dnaJ 1, mitochondrial"/>
    <property type="match status" value="1"/>
</dbReference>
<feature type="zinc finger region" description="CR-type" evidence="12">
    <location>
        <begin position="136"/>
        <end position="218"/>
    </location>
</feature>
<feature type="binding site" evidence="11">
    <location>
        <position position="149"/>
    </location>
    <ligand>
        <name>Zn(2+)</name>
        <dbReference type="ChEBI" id="CHEBI:29105"/>
        <label>1</label>
    </ligand>
</feature>
<feature type="repeat" description="CXXCXGXG motif" evidence="11">
    <location>
        <begin position="192"/>
        <end position="199"/>
    </location>
</feature>
<comment type="function">
    <text evidence="11">Participates actively in the response to hyperosmotic and heat shock by preventing the aggregation of stress-denatured proteins and by disaggregating proteins, also in an autonomous, DnaK-independent fashion. Unfolded proteins bind initially to DnaJ; upon interaction with the DnaJ-bound protein, DnaK hydrolyzes its bound ATP, resulting in the formation of a stable complex. GrpE releases ADP from DnaK; ATP binding to DnaK triggers the release of the substrate protein, thus completing the reaction cycle. Several rounds of ATP-dependent interactions between DnaJ, DnaK and GrpE are required for fully efficient folding. Also involved, together with DnaK and GrpE, in the DNA replication of plasmids through activation of initiation proteins.</text>
</comment>
<evidence type="ECO:0000256" key="9">
    <source>
        <dbReference type="ARBA" id="ARBA00061004"/>
    </source>
</evidence>
<dbReference type="InterPro" id="IPR012724">
    <property type="entry name" value="DnaJ"/>
</dbReference>
<evidence type="ECO:0000256" key="3">
    <source>
        <dbReference type="ARBA" id="ARBA00022723"/>
    </source>
</evidence>
<feature type="domain" description="J" evidence="13">
    <location>
        <begin position="3"/>
        <end position="68"/>
    </location>
</feature>
<dbReference type="PRINTS" id="PR00625">
    <property type="entry name" value="JDOMAIN"/>
</dbReference>
<evidence type="ECO:0000313" key="16">
    <source>
        <dbReference type="Proteomes" id="UP000811545"/>
    </source>
</evidence>
<evidence type="ECO:0000313" key="15">
    <source>
        <dbReference type="EMBL" id="MBT9144507.1"/>
    </source>
</evidence>
<keyword evidence="7 11" id="KW-0346">Stress response</keyword>
<dbReference type="SUPFAM" id="SSF49493">
    <property type="entry name" value="HSP40/DnaJ peptide-binding domain"/>
    <property type="match status" value="2"/>
</dbReference>
<comment type="caution">
    <text evidence="15">The sequence shown here is derived from an EMBL/GenBank/DDBJ whole genome shotgun (WGS) entry which is preliminary data.</text>
</comment>
<dbReference type="Gene3D" id="1.10.287.110">
    <property type="entry name" value="DnaJ domain"/>
    <property type="match status" value="1"/>
</dbReference>
<dbReference type="NCBIfam" id="TIGR02349">
    <property type="entry name" value="DnaJ_bact"/>
    <property type="match status" value="1"/>
</dbReference>
<dbReference type="GO" id="GO:0042026">
    <property type="term" value="P:protein refolding"/>
    <property type="evidence" value="ECO:0007669"/>
    <property type="project" value="TreeGrafter"/>
</dbReference>
<feature type="domain" description="CR-type" evidence="14">
    <location>
        <begin position="136"/>
        <end position="218"/>
    </location>
</feature>
<dbReference type="CDD" id="cd10719">
    <property type="entry name" value="DnaJ_zf"/>
    <property type="match status" value="1"/>
</dbReference>
<dbReference type="Pfam" id="PF00684">
    <property type="entry name" value="DnaJ_CXXCXGXG"/>
    <property type="match status" value="1"/>
</dbReference>
<dbReference type="NCBIfam" id="NF008035">
    <property type="entry name" value="PRK10767.1"/>
    <property type="match status" value="1"/>
</dbReference>
<dbReference type="GO" id="GO:0006260">
    <property type="term" value="P:DNA replication"/>
    <property type="evidence" value="ECO:0007669"/>
    <property type="project" value="UniProtKB-KW"/>
</dbReference>
<dbReference type="GO" id="GO:0005524">
    <property type="term" value="F:ATP binding"/>
    <property type="evidence" value="ECO:0007669"/>
    <property type="project" value="InterPro"/>
</dbReference>